<dbReference type="PROSITE" id="PS51186">
    <property type="entry name" value="GNAT"/>
    <property type="match status" value="1"/>
</dbReference>
<name>A0A914VYI5_9BILA</name>
<feature type="domain" description="N-acetyltransferase" evidence="2">
    <location>
        <begin position="151"/>
        <end position="289"/>
    </location>
</feature>
<dbReference type="PANTHER" id="PTHR15298:SF1">
    <property type="entry name" value="GLYCINE N-ACYLTRANSFERASE-LIKE PROTEIN"/>
    <property type="match status" value="1"/>
</dbReference>
<sequence>MLRILKTKPELSELLDIANDNLPQLIDLQSALKLYLNDLTPDSPIEVYAYPWPQPRALAYIVRNKFIRTYVSFKLTKSGTLLDVDQLLDAAPNFFDDFKEFTSYNTDFAIYKHLNERIEAKFDFTPQNLCRYVYMPIGKQQEVANMDVVLPEGYRFIQLDAERDAEFITSTWKHAAATELANTKTKIAHLPSVGVKFHDSLVAFEMLYPVGAMNHLFVVPEHRGKGLGKAVELKLCQKMIEMNIWPYKFVESSNTIATSMTIKSDLWLSTSKSDSDRATLFNFCAATRR</sequence>
<dbReference type="Pfam" id="PF00583">
    <property type="entry name" value="Acetyltransf_1"/>
    <property type="match status" value="1"/>
</dbReference>
<reference evidence="4" key="1">
    <citation type="submission" date="2022-11" db="UniProtKB">
        <authorList>
            <consortium name="WormBaseParasite"/>
        </authorList>
    </citation>
    <scope>IDENTIFICATION</scope>
</reference>
<dbReference type="PANTHER" id="PTHR15298">
    <property type="entry name" value="L-COA N-ACYLTRANSFERASE-RELATED"/>
    <property type="match status" value="1"/>
</dbReference>
<dbReference type="GO" id="GO:0047961">
    <property type="term" value="F:glycine N-acyltransferase activity"/>
    <property type="evidence" value="ECO:0007669"/>
    <property type="project" value="InterPro"/>
</dbReference>
<keyword evidence="1" id="KW-0808">Transferase</keyword>
<evidence type="ECO:0000313" key="4">
    <source>
        <dbReference type="WBParaSite" id="PSAMB.scaffold2745size21506.g18969.t1"/>
    </source>
</evidence>
<organism evidence="3 4">
    <name type="scientific">Plectus sambesii</name>
    <dbReference type="NCBI Taxonomy" id="2011161"/>
    <lineage>
        <taxon>Eukaryota</taxon>
        <taxon>Metazoa</taxon>
        <taxon>Ecdysozoa</taxon>
        <taxon>Nematoda</taxon>
        <taxon>Chromadorea</taxon>
        <taxon>Plectida</taxon>
        <taxon>Plectina</taxon>
        <taxon>Plectoidea</taxon>
        <taxon>Plectidae</taxon>
        <taxon>Plectus</taxon>
    </lineage>
</organism>
<protein>
    <recommendedName>
        <fullName evidence="1">Glycine N-acyltransferase-like protein</fullName>
        <ecNumber evidence="1">2.3.1.-</ecNumber>
    </recommendedName>
</protein>
<dbReference type="AlphaFoldDB" id="A0A914VYI5"/>
<keyword evidence="1" id="KW-0012">Acyltransferase</keyword>
<dbReference type="InterPro" id="IPR010313">
    <property type="entry name" value="Glycine_N-acyltransferase"/>
</dbReference>
<evidence type="ECO:0000256" key="1">
    <source>
        <dbReference type="RuleBase" id="RU368002"/>
    </source>
</evidence>
<comment type="similarity">
    <text evidence="1">Belongs to the glycine N-acyltransferase family.</text>
</comment>
<keyword evidence="3" id="KW-1185">Reference proteome</keyword>
<dbReference type="WBParaSite" id="PSAMB.scaffold2745size21506.g18969.t1">
    <property type="protein sequence ID" value="PSAMB.scaffold2745size21506.g18969.t1"/>
    <property type="gene ID" value="PSAMB.scaffold2745size21506.g18969"/>
</dbReference>
<dbReference type="EC" id="2.3.1.-" evidence="1"/>
<proteinExistence type="inferred from homology"/>
<evidence type="ECO:0000259" key="2">
    <source>
        <dbReference type="PROSITE" id="PS51186"/>
    </source>
</evidence>
<dbReference type="SUPFAM" id="SSF55729">
    <property type="entry name" value="Acyl-CoA N-acyltransferases (Nat)"/>
    <property type="match status" value="1"/>
</dbReference>
<dbReference type="CDD" id="cd04301">
    <property type="entry name" value="NAT_SF"/>
    <property type="match status" value="1"/>
</dbReference>
<accession>A0A914VYI5</accession>
<dbReference type="InterPro" id="IPR000182">
    <property type="entry name" value="GNAT_dom"/>
</dbReference>
<dbReference type="Gene3D" id="3.40.630.30">
    <property type="match status" value="1"/>
</dbReference>
<dbReference type="InterPro" id="IPR016181">
    <property type="entry name" value="Acyl_CoA_acyltransferase"/>
</dbReference>
<dbReference type="GO" id="GO:0005739">
    <property type="term" value="C:mitochondrion"/>
    <property type="evidence" value="ECO:0007669"/>
    <property type="project" value="InterPro"/>
</dbReference>
<evidence type="ECO:0000313" key="3">
    <source>
        <dbReference type="Proteomes" id="UP000887566"/>
    </source>
</evidence>
<dbReference type="Proteomes" id="UP000887566">
    <property type="component" value="Unplaced"/>
</dbReference>